<name>G0JQL7_9PROT</name>
<proteinExistence type="predicted"/>
<dbReference type="AlphaFoldDB" id="G0JQL7"/>
<evidence type="ECO:0000313" key="3">
    <source>
        <dbReference type="Proteomes" id="UP000009220"/>
    </source>
</evidence>
<keyword evidence="1" id="KW-1133">Transmembrane helix</keyword>
<feature type="transmembrane region" description="Helical" evidence="1">
    <location>
        <begin position="6"/>
        <end position="25"/>
    </location>
</feature>
<accession>G0JQL7</accession>
<keyword evidence="1" id="KW-0472">Membrane</keyword>
<dbReference type="EMBL" id="CP002985">
    <property type="protein sequence ID" value="AEM48656.1"/>
    <property type="molecule type" value="Genomic_DNA"/>
</dbReference>
<organism evidence="2 3">
    <name type="scientific">Acidithiobacillus ferrivorans SS3</name>
    <dbReference type="NCBI Taxonomy" id="743299"/>
    <lineage>
        <taxon>Bacteria</taxon>
        <taxon>Pseudomonadati</taxon>
        <taxon>Pseudomonadota</taxon>
        <taxon>Acidithiobacillia</taxon>
        <taxon>Acidithiobacillales</taxon>
        <taxon>Acidithiobacillaceae</taxon>
        <taxon>Acidithiobacillus</taxon>
    </lineage>
</organism>
<evidence type="ECO:0000256" key="1">
    <source>
        <dbReference type="SAM" id="Phobius"/>
    </source>
</evidence>
<reference evidence="2 3" key="1">
    <citation type="journal article" date="2011" name="J. Bacteriol.">
        <title>Draft genome of the psychrotolerant acidophile Acidithiobacillus ferrivorans SS3.</title>
        <authorList>
            <person name="Liljeqvist M."/>
            <person name="Valdes J."/>
            <person name="Holmes D.S."/>
            <person name="Dopson M."/>
        </authorList>
    </citation>
    <scope>NUCLEOTIDE SEQUENCE [LARGE SCALE GENOMIC DNA]</scope>
    <source>
        <strain evidence="2 3">SS3</strain>
    </source>
</reference>
<sequence>MEIDSSKIIAAVVTGIVAIGAAIYAHRKTLEKTKFEHSLKARSDSHQHKLNRYSIAFEITEKLSKRFILVKDEHVNRSVFLKKSAIFLQG</sequence>
<dbReference type="RefSeq" id="WP_014029905.1">
    <property type="nucleotide sequence ID" value="NC_015942.1"/>
</dbReference>
<keyword evidence="1" id="KW-0812">Transmembrane</keyword>
<dbReference type="Proteomes" id="UP000009220">
    <property type="component" value="Chromosome"/>
</dbReference>
<protein>
    <submittedName>
        <fullName evidence="2">Uncharacterized protein</fullName>
    </submittedName>
</protein>
<dbReference type="HOGENOM" id="CLU_2434159_0_0_6"/>
<gene>
    <name evidence="2" type="ORF">Acife_2568</name>
</gene>
<dbReference type="KEGG" id="afi:Acife_2568"/>
<evidence type="ECO:0000313" key="2">
    <source>
        <dbReference type="EMBL" id="AEM48656.1"/>
    </source>
</evidence>